<evidence type="ECO:0000256" key="2">
    <source>
        <dbReference type="ARBA" id="ARBA00022801"/>
    </source>
</evidence>
<proteinExistence type="inferred from homology"/>
<keyword evidence="2" id="KW-0378">Hydrolase</keyword>
<dbReference type="InterPro" id="IPR006683">
    <property type="entry name" value="Thioestr_dom"/>
</dbReference>
<sequence>MASLPPSDEATLTHVQSVLQTRTLSSPIYAFILTPLRITHASRGLIIARLVLAAPHLNASGSLHGGVSATLVDWAGGCAISTWDLRTGTGVSVDINISYLGGAKLGEEIEIEGRADKVGGSLAFTSVGIWKVEDGGRGSAVAVGRHTKFVRGSASKKVEDAVKTAE</sequence>
<dbReference type="Gene3D" id="3.10.129.10">
    <property type="entry name" value="Hotdog Thioesterase"/>
    <property type="match status" value="1"/>
</dbReference>
<keyword evidence="5" id="KW-1185">Reference proteome</keyword>
<comment type="similarity">
    <text evidence="1">Belongs to the thioesterase PaaI family.</text>
</comment>
<dbReference type="PANTHER" id="PTHR21660">
    <property type="entry name" value="THIOESTERASE SUPERFAMILY MEMBER-RELATED"/>
    <property type="match status" value="1"/>
</dbReference>
<dbReference type="OrthoDB" id="46529at2759"/>
<dbReference type="InterPro" id="IPR039298">
    <property type="entry name" value="ACOT13"/>
</dbReference>
<evidence type="ECO:0000259" key="3">
    <source>
        <dbReference type="Pfam" id="PF03061"/>
    </source>
</evidence>
<dbReference type="SUPFAM" id="SSF54637">
    <property type="entry name" value="Thioesterase/thiol ester dehydrase-isomerase"/>
    <property type="match status" value="1"/>
</dbReference>
<evidence type="ECO:0000313" key="4">
    <source>
        <dbReference type="EMBL" id="KAF2670954.1"/>
    </source>
</evidence>
<organism evidence="4 5">
    <name type="scientific">Microthyrium microscopicum</name>
    <dbReference type="NCBI Taxonomy" id="703497"/>
    <lineage>
        <taxon>Eukaryota</taxon>
        <taxon>Fungi</taxon>
        <taxon>Dikarya</taxon>
        <taxon>Ascomycota</taxon>
        <taxon>Pezizomycotina</taxon>
        <taxon>Dothideomycetes</taxon>
        <taxon>Dothideomycetes incertae sedis</taxon>
        <taxon>Microthyriales</taxon>
        <taxon>Microthyriaceae</taxon>
        <taxon>Microthyrium</taxon>
    </lineage>
</organism>
<feature type="domain" description="Thioesterase" evidence="3">
    <location>
        <begin position="61"/>
        <end position="134"/>
    </location>
</feature>
<evidence type="ECO:0000313" key="5">
    <source>
        <dbReference type="Proteomes" id="UP000799302"/>
    </source>
</evidence>
<dbReference type="CDD" id="cd03443">
    <property type="entry name" value="PaaI_thioesterase"/>
    <property type="match status" value="1"/>
</dbReference>
<accession>A0A6A6UJ91</accession>
<dbReference type="GO" id="GO:0047617">
    <property type="term" value="F:fatty acyl-CoA hydrolase activity"/>
    <property type="evidence" value="ECO:0007669"/>
    <property type="project" value="InterPro"/>
</dbReference>
<dbReference type="EMBL" id="MU004233">
    <property type="protein sequence ID" value="KAF2670954.1"/>
    <property type="molecule type" value="Genomic_DNA"/>
</dbReference>
<dbReference type="Pfam" id="PF03061">
    <property type="entry name" value="4HBT"/>
    <property type="match status" value="1"/>
</dbReference>
<dbReference type="NCBIfam" id="TIGR00369">
    <property type="entry name" value="unchar_dom_1"/>
    <property type="match status" value="1"/>
</dbReference>
<dbReference type="FunFam" id="3.10.129.10:FF:000033">
    <property type="entry name" value="acyl-coenzyme A thioesterase 13"/>
    <property type="match status" value="1"/>
</dbReference>
<evidence type="ECO:0000256" key="1">
    <source>
        <dbReference type="ARBA" id="ARBA00008324"/>
    </source>
</evidence>
<name>A0A6A6UJ91_9PEZI</name>
<reference evidence="4" key="1">
    <citation type="journal article" date="2020" name="Stud. Mycol.">
        <title>101 Dothideomycetes genomes: a test case for predicting lifestyles and emergence of pathogens.</title>
        <authorList>
            <person name="Haridas S."/>
            <person name="Albert R."/>
            <person name="Binder M."/>
            <person name="Bloem J."/>
            <person name="Labutti K."/>
            <person name="Salamov A."/>
            <person name="Andreopoulos B."/>
            <person name="Baker S."/>
            <person name="Barry K."/>
            <person name="Bills G."/>
            <person name="Bluhm B."/>
            <person name="Cannon C."/>
            <person name="Castanera R."/>
            <person name="Culley D."/>
            <person name="Daum C."/>
            <person name="Ezra D."/>
            <person name="Gonzalez J."/>
            <person name="Henrissat B."/>
            <person name="Kuo A."/>
            <person name="Liang C."/>
            <person name="Lipzen A."/>
            <person name="Lutzoni F."/>
            <person name="Magnuson J."/>
            <person name="Mondo S."/>
            <person name="Nolan M."/>
            <person name="Ohm R."/>
            <person name="Pangilinan J."/>
            <person name="Park H.-J."/>
            <person name="Ramirez L."/>
            <person name="Alfaro M."/>
            <person name="Sun H."/>
            <person name="Tritt A."/>
            <person name="Yoshinaga Y."/>
            <person name="Zwiers L.-H."/>
            <person name="Turgeon B."/>
            <person name="Goodwin S."/>
            <person name="Spatafora J."/>
            <person name="Crous P."/>
            <person name="Grigoriev I."/>
        </authorList>
    </citation>
    <scope>NUCLEOTIDE SEQUENCE</scope>
    <source>
        <strain evidence="4">CBS 115976</strain>
    </source>
</reference>
<dbReference type="InterPro" id="IPR003736">
    <property type="entry name" value="PAAI_dom"/>
</dbReference>
<protein>
    <submittedName>
        <fullName evidence="4">Thioesterase family protein</fullName>
    </submittedName>
</protein>
<gene>
    <name evidence="4" type="ORF">BT63DRAFT_204898</name>
</gene>
<dbReference type="PANTHER" id="PTHR21660:SF11">
    <property type="entry name" value="FAMILY PROTEIN, PUTATIVE (AFU_ORTHOLOGUE AFUA_4G04355)-RELATED"/>
    <property type="match status" value="1"/>
</dbReference>
<dbReference type="Proteomes" id="UP000799302">
    <property type="component" value="Unassembled WGS sequence"/>
</dbReference>
<dbReference type="AlphaFoldDB" id="A0A6A6UJ91"/>
<dbReference type="InterPro" id="IPR029069">
    <property type="entry name" value="HotDog_dom_sf"/>
</dbReference>